<dbReference type="PANTHER" id="PTHR43406">
    <property type="entry name" value="TRYPTOPHAN SYNTHASE, ALPHA CHAIN"/>
    <property type="match status" value="1"/>
</dbReference>
<dbReference type="PANTHER" id="PTHR43406:SF1">
    <property type="entry name" value="TRYPTOPHAN SYNTHASE ALPHA CHAIN, CHLOROPLASTIC"/>
    <property type="match status" value="1"/>
</dbReference>
<proteinExistence type="inferred from homology"/>
<comment type="similarity">
    <text evidence="8 9">Belongs to the TrpA family.</text>
</comment>
<sequence>MSNLLLDTAFEKARNSGRKAFIPYVMAGDGGLESLEKKLLFLQEAGVTAIEIGIPFSDPVADGPTIQEAGKRALDQGTSLTMVLDYVKGIQQKLEVPLILMTYLNPIYQYGVENFASDAKAAGISGVIVPDLPLEQSQLLSSHLKHNSISFVQLISLTSPEDRIKKIAAASEGFLYAVTVNGITGARSTIGEELQGYFKRIKQYSHTPVLAGFGISTPEHVQTIGELCDGVIVGSKIISLLEEDKYDAIKKLVQASVYNPS</sequence>
<evidence type="ECO:0000313" key="11">
    <source>
        <dbReference type="Proteomes" id="UP001444625"/>
    </source>
</evidence>
<gene>
    <name evidence="8 10" type="primary">trpA</name>
    <name evidence="10" type="ORF">ABC228_07625</name>
</gene>
<dbReference type="NCBIfam" id="TIGR00262">
    <property type="entry name" value="trpA"/>
    <property type="match status" value="1"/>
</dbReference>
<dbReference type="InterPro" id="IPR018204">
    <property type="entry name" value="Trp_synthase_alpha_AS"/>
</dbReference>
<organism evidence="10 11">
    <name type="scientific">Ornithinibacillus xuwenensis</name>
    <dbReference type="NCBI Taxonomy" id="3144668"/>
    <lineage>
        <taxon>Bacteria</taxon>
        <taxon>Bacillati</taxon>
        <taxon>Bacillota</taxon>
        <taxon>Bacilli</taxon>
        <taxon>Bacillales</taxon>
        <taxon>Bacillaceae</taxon>
        <taxon>Ornithinibacillus</taxon>
    </lineage>
</organism>
<dbReference type="InterPro" id="IPR013785">
    <property type="entry name" value="Aldolase_TIM"/>
</dbReference>
<dbReference type="InterPro" id="IPR002028">
    <property type="entry name" value="Trp_synthase_suA"/>
</dbReference>
<dbReference type="Pfam" id="PF00290">
    <property type="entry name" value="Trp_syntA"/>
    <property type="match status" value="1"/>
</dbReference>
<accession>A0ABU9XJN9</accession>
<dbReference type="EMBL" id="JBDIML010000002">
    <property type="protein sequence ID" value="MEN2767052.1"/>
    <property type="molecule type" value="Genomic_DNA"/>
</dbReference>
<dbReference type="InterPro" id="IPR011060">
    <property type="entry name" value="RibuloseP-bd_barrel"/>
</dbReference>
<keyword evidence="4 8" id="KW-0822">Tryptophan biosynthesis</keyword>
<dbReference type="SUPFAM" id="SSF51366">
    <property type="entry name" value="Ribulose-phoshate binding barrel"/>
    <property type="match status" value="1"/>
</dbReference>
<comment type="caution">
    <text evidence="10">The sequence shown here is derived from an EMBL/GenBank/DDBJ whole genome shotgun (WGS) entry which is preliminary data.</text>
</comment>
<name>A0ABU9XJN9_9BACI</name>
<comment type="pathway">
    <text evidence="1 8">Amino-acid biosynthesis; L-tryptophan biosynthesis; L-tryptophan from chorismate: step 5/5.</text>
</comment>
<evidence type="ECO:0000313" key="10">
    <source>
        <dbReference type="EMBL" id="MEN2767052.1"/>
    </source>
</evidence>
<keyword evidence="11" id="KW-1185">Reference proteome</keyword>
<dbReference type="Gene3D" id="3.20.20.70">
    <property type="entry name" value="Aldolase class I"/>
    <property type="match status" value="1"/>
</dbReference>
<dbReference type="GO" id="GO:0004834">
    <property type="term" value="F:tryptophan synthase activity"/>
    <property type="evidence" value="ECO:0007669"/>
    <property type="project" value="UniProtKB-EC"/>
</dbReference>
<dbReference type="EC" id="4.2.1.20" evidence="8"/>
<dbReference type="PROSITE" id="PS00167">
    <property type="entry name" value="TRP_SYNTHASE_ALPHA"/>
    <property type="match status" value="1"/>
</dbReference>
<keyword evidence="6 8" id="KW-0456">Lyase</keyword>
<dbReference type="CDD" id="cd04724">
    <property type="entry name" value="Tryptophan_synthase_alpha"/>
    <property type="match status" value="1"/>
</dbReference>
<evidence type="ECO:0000256" key="5">
    <source>
        <dbReference type="ARBA" id="ARBA00023141"/>
    </source>
</evidence>
<dbReference type="HAMAP" id="MF_00131">
    <property type="entry name" value="Trp_synth_alpha"/>
    <property type="match status" value="1"/>
</dbReference>
<evidence type="ECO:0000256" key="4">
    <source>
        <dbReference type="ARBA" id="ARBA00022822"/>
    </source>
</evidence>
<dbReference type="RefSeq" id="WP_345824514.1">
    <property type="nucleotide sequence ID" value="NZ_JBDIML010000002.1"/>
</dbReference>
<evidence type="ECO:0000256" key="3">
    <source>
        <dbReference type="ARBA" id="ARBA00022605"/>
    </source>
</evidence>
<comment type="function">
    <text evidence="8">The alpha subunit is responsible for the aldol cleavage of indoleglycerol phosphate to indole and glyceraldehyde 3-phosphate.</text>
</comment>
<comment type="subunit">
    <text evidence="2 8">Tetramer of two alpha and two beta chains.</text>
</comment>
<reference evidence="10 11" key="1">
    <citation type="submission" date="2024-05" db="EMBL/GenBank/DDBJ databases">
        <authorList>
            <person name="Haq I."/>
            <person name="Ullah Z."/>
            <person name="Ahmad R."/>
            <person name="Li M."/>
            <person name="Tong Y."/>
        </authorList>
    </citation>
    <scope>NUCLEOTIDE SEQUENCE [LARGE SCALE GENOMIC DNA]</scope>
    <source>
        <strain evidence="10 11">16A2E</strain>
    </source>
</reference>
<feature type="active site" description="Proton acceptor" evidence="8">
    <location>
        <position position="62"/>
    </location>
</feature>
<evidence type="ECO:0000256" key="2">
    <source>
        <dbReference type="ARBA" id="ARBA00011270"/>
    </source>
</evidence>
<dbReference type="Proteomes" id="UP001444625">
    <property type="component" value="Unassembled WGS sequence"/>
</dbReference>
<feature type="active site" description="Proton acceptor" evidence="8">
    <location>
        <position position="51"/>
    </location>
</feature>
<protein>
    <recommendedName>
        <fullName evidence="8">Tryptophan synthase alpha chain</fullName>
        <ecNumber evidence="8">4.2.1.20</ecNumber>
    </recommendedName>
</protein>
<evidence type="ECO:0000256" key="6">
    <source>
        <dbReference type="ARBA" id="ARBA00023239"/>
    </source>
</evidence>
<comment type="catalytic activity">
    <reaction evidence="7 8">
        <text>(1S,2R)-1-C-(indol-3-yl)glycerol 3-phosphate + L-serine = D-glyceraldehyde 3-phosphate + L-tryptophan + H2O</text>
        <dbReference type="Rhea" id="RHEA:10532"/>
        <dbReference type="ChEBI" id="CHEBI:15377"/>
        <dbReference type="ChEBI" id="CHEBI:33384"/>
        <dbReference type="ChEBI" id="CHEBI:57912"/>
        <dbReference type="ChEBI" id="CHEBI:58866"/>
        <dbReference type="ChEBI" id="CHEBI:59776"/>
        <dbReference type="EC" id="4.2.1.20"/>
    </reaction>
</comment>
<evidence type="ECO:0000256" key="9">
    <source>
        <dbReference type="RuleBase" id="RU003662"/>
    </source>
</evidence>
<evidence type="ECO:0000256" key="7">
    <source>
        <dbReference type="ARBA" id="ARBA00049047"/>
    </source>
</evidence>
<keyword evidence="5 8" id="KW-0057">Aromatic amino acid biosynthesis</keyword>
<evidence type="ECO:0000256" key="8">
    <source>
        <dbReference type="HAMAP-Rule" id="MF_00131"/>
    </source>
</evidence>
<keyword evidence="3 8" id="KW-0028">Amino-acid biosynthesis</keyword>
<evidence type="ECO:0000256" key="1">
    <source>
        <dbReference type="ARBA" id="ARBA00004733"/>
    </source>
</evidence>